<gene>
    <name evidence="13" type="ORF">D9613_006261</name>
</gene>
<proteinExistence type="predicted"/>
<dbReference type="SMART" id="SM00382">
    <property type="entry name" value="AAA"/>
    <property type="match status" value="2"/>
</dbReference>
<evidence type="ECO:0000256" key="5">
    <source>
        <dbReference type="ARBA" id="ARBA00022741"/>
    </source>
</evidence>
<dbReference type="FunFam" id="1.20.1560.10:FF:000013">
    <property type="entry name" value="ABC transporter C family member 2"/>
    <property type="match status" value="1"/>
</dbReference>
<dbReference type="GO" id="GO:0016887">
    <property type="term" value="F:ATP hydrolysis activity"/>
    <property type="evidence" value="ECO:0007669"/>
    <property type="project" value="InterPro"/>
</dbReference>
<dbReference type="InterPro" id="IPR027417">
    <property type="entry name" value="P-loop_NTPase"/>
</dbReference>
<feature type="transmembrane region" description="Helical" evidence="10">
    <location>
        <begin position="1131"/>
        <end position="1149"/>
    </location>
</feature>
<dbReference type="CDD" id="cd03244">
    <property type="entry name" value="ABCC_MRP_domain2"/>
    <property type="match status" value="1"/>
</dbReference>
<keyword evidence="3 10" id="KW-0812">Transmembrane</keyword>
<dbReference type="Gene3D" id="1.20.1560.10">
    <property type="entry name" value="ABC transporter type 1, transmembrane domain"/>
    <property type="match status" value="2"/>
</dbReference>
<keyword evidence="6" id="KW-0067">ATP-binding</keyword>
<feature type="transmembrane region" description="Helical" evidence="10">
    <location>
        <begin position="153"/>
        <end position="171"/>
    </location>
</feature>
<feature type="transmembrane region" description="Helical" evidence="10">
    <location>
        <begin position="552"/>
        <end position="576"/>
    </location>
</feature>
<feature type="domain" description="ABC transmembrane type-1" evidence="12">
    <location>
        <begin position="961"/>
        <end position="1234"/>
    </location>
</feature>
<dbReference type="InterPro" id="IPR017871">
    <property type="entry name" value="ABC_transporter-like_CS"/>
</dbReference>
<dbReference type="PANTHER" id="PTHR24223">
    <property type="entry name" value="ATP-BINDING CASSETTE SUB-FAMILY C"/>
    <property type="match status" value="1"/>
</dbReference>
<evidence type="ECO:0000259" key="12">
    <source>
        <dbReference type="PROSITE" id="PS50929"/>
    </source>
</evidence>
<feature type="transmembrane region" description="Helical" evidence="10">
    <location>
        <begin position="345"/>
        <end position="366"/>
    </location>
</feature>
<dbReference type="InterPro" id="IPR011527">
    <property type="entry name" value="ABC1_TM_dom"/>
</dbReference>
<feature type="domain" description="ABC transmembrane type-1" evidence="12">
    <location>
        <begin position="305"/>
        <end position="615"/>
    </location>
</feature>
<sequence length="1530" mass="169092">MAAKFNVQQSPLFVPAFVGADVQEEWHDIGGIDNASFPFVLVAFFMIVHVVQGVASYVSNTRSIKAPAAPKRTRPDSIVTTLGGGHIYAFMVARLVGSSTLLGLAIGTLVKQQDEAHSLHFWRNTQLHITLTFVYTSVLALVAITIPKWSQLATRYNIVVLLVMLTVYTYRDVWPLATYAQTPVDISEGRTLWTKVVILFFTAVVIPLFVPRRYVPVDPKNPMPQPNDEQTGSWFSLLLYTFLDPVIQKGYRVPHLPHDQLPPQADYDRAKYMTGSAFPHLDPFRGAKRRHLFFGLMRVFRLEYVILASMLVIQVIVEFFAPIGINRLLNYVETDGQGATVRPWVWVLCIFFGPFIRILVYQWYIFIANRTLVRTEALLTQLVFEHSLRIRLKAEVPDDNPGGADDADDANQGPKEAPGKEDHGANLIGKINNLVTSDLNNITEGRDFLVVALFVPLEITAAMFYLYHILGWSSVMGLMTMVVLFPIPGYVSKLVQDVQQTRMKQTDARVQDVTEAVNVLRMIKLFGWEEKMSKRIAEKRETELSSLWKMKVLGFVTGTIAYLIPMISMVVTYAVYAAVMKGELTSSKIFSSMPIFSMIRMQLNTISSQITIIIQGKVSLDRVDNFLKETELLDSFHDDPKGKVAPGTLQNSDAIGFKNAAFSWSEEPRIVDGTVTPSRRTFRLKVDGELLFKEGCINLIVGPTGSGKTSMLMALLGEMHYNPTGVDSWFNLPRAGGVAYAAQESWVQNDTIRENILFGSPYDEARYRKVIKQCALERDLELFEAGDATEVGEKGLTLSGGQKARVTLARAIYSPAKILLLDDILAALDVHTSAWIVNHCFKGDLVEGRTVLLVTHNVALASPIARFVVTLAIDGTVSAHEQDIKALANGPDLAEEIEAAHVEGQDGKNQEVVQATSGPTIDGKLIAKEEIEQGHVTWKSIKLFVSALGGNHPFAFFAFWMVSILITDWTATFQIWFLGYWGSQYETHDPSEVNVAFYLGIYSLLMCTVFAHFLGHLLYLNGAMRASRVINKSLVESVLHSTWLDETPTGRIISRCTQDIRAVDGPIPQHYSDITTFGLAMTSTMTVIIIFTPFFLFPSLAVAALAVYLGNMYMKAQMSVKREMSNARSPLLSHFSAAIAGTVSVRAYGAQEAFKSESLKRVDHYVHIARVSFNLNRWIAMRIDLIGATFTASLAAYSLYAHSLSASNTGFSLNLAVDFCTMVLMVVRFVNDFEVQANSLERIQGFIDIEHEPSPIEGGKPPAAWPTSGDLRVEGLSARYSQTGPKVLHDLSFHIKSGQRIGIVGRTGSGKSSLTLALLRCILTEGNVYYDGVLTSKINLDALRSSITIIPQTPELLSGTLRRNLDPFDQHDDATLNDALRAAGLFSLQEKLGEARLTLDSNIASSGSNLSVGQKQILALARAMVRGSKVLILDEATSAIDYTTDSVIQATLRHKLPADVTVITVAHRLQTIMDADRIMVLDSGKIIEFDSPAALLEKDAGLFKALVDGSGDRDALYEVATGGKSSRTTA</sequence>
<evidence type="ECO:0000256" key="1">
    <source>
        <dbReference type="ARBA" id="ARBA00004141"/>
    </source>
</evidence>
<dbReference type="PROSITE" id="PS50929">
    <property type="entry name" value="ABC_TM1F"/>
    <property type="match status" value="2"/>
</dbReference>
<comment type="caution">
    <text evidence="13">The sequence shown here is derived from an EMBL/GenBank/DDBJ whole genome shotgun (WGS) entry which is preliminary data.</text>
</comment>
<dbReference type="CDD" id="cd18596">
    <property type="entry name" value="ABC_6TM_VMR1_D1_like"/>
    <property type="match status" value="1"/>
</dbReference>
<dbReference type="InterPro" id="IPR003593">
    <property type="entry name" value="AAA+_ATPase"/>
</dbReference>
<reference evidence="13 14" key="1">
    <citation type="submission" date="2019-12" db="EMBL/GenBank/DDBJ databases">
        <authorList>
            <person name="Floudas D."/>
            <person name="Bentzer J."/>
            <person name="Ahren D."/>
            <person name="Johansson T."/>
            <person name="Persson P."/>
            <person name="Tunlid A."/>
        </authorList>
    </citation>
    <scope>NUCLEOTIDE SEQUENCE [LARGE SCALE GENOMIC DNA]</scope>
    <source>
        <strain evidence="13 14">CBS 102.39</strain>
    </source>
</reference>
<dbReference type="GO" id="GO:0016020">
    <property type="term" value="C:membrane"/>
    <property type="evidence" value="ECO:0007669"/>
    <property type="project" value="UniProtKB-SubCell"/>
</dbReference>
<evidence type="ECO:0000256" key="7">
    <source>
        <dbReference type="ARBA" id="ARBA00022989"/>
    </source>
</evidence>
<evidence type="ECO:0000256" key="2">
    <source>
        <dbReference type="ARBA" id="ARBA00022448"/>
    </source>
</evidence>
<dbReference type="InterPro" id="IPR050173">
    <property type="entry name" value="ABC_transporter_C-like"/>
</dbReference>
<dbReference type="GO" id="GO:0140359">
    <property type="term" value="F:ABC-type transporter activity"/>
    <property type="evidence" value="ECO:0007669"/>
    <property type="project" value="InterPro"/>
</dbReference>
<keyword evidence="7 10" id="KW-1133">Transmembrane helix</keyword>
<keyword evidence="8 10" id="KW-0472">Membrane</keyword>
<feature type="transmembrane region" description="Helical" evidence="10">
    <location>
        <begin position="304"/>
        <end position="325"/>
    </location>
</feature>
<dbReference type="Gene3D" id="3.40.50.300">
    <property type="entry name" value="P-loop containing nucleotide triphosphate hydrolases"/>
    <property type="match status" value="2"/>
</dbReference>
<feature type="transmembrane region" description="Helical" evidence="10">
    <location>
        <begin position="1087"/>
        <end position="1110"/>
    </location>
</feature>
<feature type="domain" description="ABC transporter" evidence="11">
    <location>
        <begin position="1271"/>
        <end position="1508"/>
    </location>
</feature>
<dbReference type="Proteomes" id="UP000521872">
    <property type="component" value="Unassembled WGS sequence"/>
</dbReference>
<keyword evidence="2" id="KW-0813">Transport</keyword>
<feature type="transmembrane region" description="Helical" evidence="10">
    <location>
        <begin position="79"/>
        <end position="106"/>
    </location>
</feature>
<keyword evidence="5" id="KW-0547">Nucleotide-binding</keyword>
<feature type="transmembrane region" description="Helical" evidence="10">
    <location>
        <begin position="475"/>
        <end position="495"/>
    </location>
</feature>
<comment type="subcellular location">
    <subcellularLocation>
        <location evidence="1">Membrane</location>
        <topology evidence="1">Multi-pass membrane protein</topology>
    </subcellularLocation>
</comment>
<dbReference type="PROSITE" id="PS50893">
    <property type="entry name" value="ABC_TRANSPORTER_2"/>
    <property type="match status" value="2"/>
</dbReference>
<dbReference type="InterPro" id="IPR036640">
    <property type="entry name" value="ABC1_TM_sf"/>
</dbReference>
<dbReference type="SUPFAM" id="SSF52540">
    <property type="entry name" value="P-loop containing nucleoside triphosphate hydrolases"/>
    <property type="match status" value="2"/>
</dbReference>
<evidence type="ECO:0000313" key="14">
    <source>
        <dbReference type="Proteomes" id="UP000521872"/>
    </source>
</evidence>
<dbReference type="PANTHER" id="PTHR24223:SF356">
    <property type="entry name" value="ATP-BINDING CASSETTE TRANSPORTER ABC4"/>
    <property type="match status" value="1"/>
</dbReference>
<evidence type="ECO:0000256" key="10">
    <source>
        <dbReference type="SAM" id="Phobius"/>
    </source>
</evidence>
<evidence type="ECO:0000313" key="13">
    <source>
        <dbReference type="EMBL" id="KAF4617689.1"/>
    </source>
</evidence>
<dbReference type="SUPFAM" id="SSF90123">
    <property type="entry name" value="ABC transporter transmembrane region"/>
    <property type="match status" value="2"/>
</dbReference>
<evidence type="ECO:0000259" key="11">
    <source>
        <dbReference type="PROSITE" id="PS50893"/>
    </source>
</evidence>
<dbReference type="GO" id="GO:0005524">
    <property type="term" value="F:ATP binding"/>
    <property type="evidence" value="ECO:0007669"/>
    <property type="project" value="UniProtKB-KW"/>
</dbReference>
<feature type="domain" description="ABC transporter" evidence="11">
    <location>
        <begin position="668"/>
        <end position="906"/>
    </location>
</feature>
<evidence type="ECO:0000256" key="4">
    <source>
        <dbReference type="ARBA" id="ARBA00022737"/>
    </source>
</evidence>
<dbReference type="CDD" id="cd03250">
    <property type="entry name" value="ABCC_MRP_domain1"/>
    <property type="match status" value="1"/>
</dbReference>
<dbReference type="EMBL" id="JAACJL010000030">
    <property type="protein sequence ID" value="KAF4617689.1"/>
    <property type="molecule type" value="Genomic_DNA"/>
</dbReference>
<dbReference type="InterPro" id="IPR003439">
    <property type="entry name" value="ABC_transporter-like_ATP-bd"/>
</dbReference>
<feature type="transmembrane region" description="Helical" evidence="10">
    <location>
        <begin position="993"/>
        <end position="1014"/>
    </location>
</feature>
<evidence type="ECO:0000256" key="8">
    <source>
        <dbReference type="ARBA" id="ARBA00023136"/>
    </source>
</evidence>
<accession>A0A8H4QUH9</accession>
<protein>
    <recommendedName>
        <fullName evidence="15">P-loop containing nucleoside triphosphate hydrolase protein</fullName>
    </recommendedName>
</protein>
<evidence type="ECO:0000256" key="9">
    <source>
        <dbReference type="SAM" id="MobiDB-lite"/>
    </source>
</evidence>
<feature type="transmembrane region" description="Helical" evidence="10">
    <location>
        <begin position="35"/>
        <end position="58"/>
    </location>
</feature>
<dbReference type="CDD" id="cd18604">
    <property type="entry name" value="ABC_6TM_VMR1_D2_like"/>
    <property type="match status" value="1"/>
</dbReference>
<feature type="transmembrane region" description="Helical" evidence="10">
    <location>
        <begin position="126"/>
        <end position="146"/>
    </location>
</feature>
<dbReference type="Pfam" id="PF00005">
    <property type="entry name" value="ABC_tran"/>
    <property type="match status" value="2"/>
</dbReference>
<feature type="transmembrane region" description="Helical" evidence="10">
    <location>
        <begin position="191"/>
        <end position="210"/>
    </location>
</feature>
<name>A0A8H4QUH9_9AGAR</name>
<evidence type="ECO:0000256" key="6">
    <source>
        <dbReference type="ARBA" id="ARBA00022840"/>
    </source>
</evidence>
<feature type="transmembrane region" description="Helical" evidence="10">
    <location>
        <begin position="448"/>
        <end position="469"/>
    </location>
</feature>
<evidence type="ECO:0000256" key="3">
    <source>
        <dbReference type="ARBA" id="ARBA00022692"/>
    </source>
</evidence>
<dbReference type="FunFam" id="3.40.50.300:FF:000838">
    <property type="entry name" value="ABC multidrug transporter (Eurofung)"/>
    <property type="match status" value="1"/>
</dbReference>
<dbReference type="Pfam" id="PF00664">
    <property type="entry name" value="ABC_membrane"/>
    <property type="match status" value="2"/>
</dbReference>
<organism evidence="13 14">
    <name type="scientific">Agrocybe pediades</name>
    <dbReference type="NCBI Taxonomy" id="84607"/>
    <lineage>
        <taxon>Eukaryota</taxon>
        <taxon>Fungi</taxon>
        <taxon>Dikarya</taxon>
        <taxon>Basidiomycota</taxon>
        <taxon>Agaricomycotina</taxon>
        <taxon>Agaricomycetes</taxon>
        <taxon>Agaricomycetidae</taxon>
        <taxon>Agaricales</taxon>
        <taxon>Agaricineae</taxon>
        <taxon>Strophariaceae</taxon>
        <taxon>Agrocybe</taxon>
    </lineage>
</organism>
<feature type="transmembrane region" description="Helical" evidence="10">
    <location>
        <begin position="954"/>
        <end position="981"/>
    </location>
</feature>
<evidence type="ECO:0008006" key="15">
    <source>
        <dbReference type="Google" id="ProtNLM"/>
    </source>
</evidence>
<keyword evidence="14" id="KW-1185">Reference proteome</keyword>
<dbReference type="PROSITE" id="PS00211">
    <property type="entry name" value="ABC_TRANSPORTER_1"/>
    <property type="match status" value="1"/>
</dbReference>
<keyword evidence="4" id="KW-0677">Repeat</keyword>
<feature type="region of interest" description="Disordered" evidence="9">
    <location>
        <begin position="395"/>
        <end position="424"/>
    </location>
</feature>